<dbReference type="Pfam" id="PF07532">
    <property type="entry name" value="Big_4"/>
    <property type="match status" value="3"/>
</dbReference>
<reference evidence="4" key="1">
    <citation type="journal article" date="2014" name="Int. J. Syst. Evol. Microbiol.">
        <title>Complete genome sequence of Corynebacterium casei LMG S-19264T (=DSM 44701T), isolated from a smear-ripened cheese.</title>
        <authorList>
            <consortium name="US DOE Joint Genome Institute (JGI-PGF)"/>
            <person name="Walter F."/>
            <person name="Albersmeier A."/>
            <person name="Kalinowski J."/>
            <person name="Ruckert C."/>
        </authorList>
    </citation>
    <scope>NUCLEOTIDE SEQUENCE</scope>
    <source>
        <strain evidence="4">JCM 12580</strain>
    </source>
</reference>
<feature type="domain" description="SLH" evidence="3">
    <location>
        <begin position="92"/>
        <end position="154"/>
    </location>
</feature>
<protein>
    <recommendedName>
        <fullName evidence="3">SLH domain-containing protein</fullName>
    </recommendedName>
</protein>
<sequence length="626" mass="69094">MRKTKQLLSLSFLSIVLVILFNATVSAEGNSNKYDDIQTGEAHYEGIQWLTEQGIQGYEDGTFGVYTELTRPHAAIMFSRALSLNLPEKSAVENYFNDVTSSHLYAEFIAATGENGIFKGSNGKFLPNESLTREQMASTLVNALDLHPKEDRTDIYLENVSRTHRSSVQVLADLDITNQLDDFRPSEIVTRGQFATFLYLAVDAMHANTPEQVVSPEKQKIDIGTLPEEVNLPEKVNVLFEDGSNKYLRVNWDTSSLDLMKPGDYALTGNIENIDLTASMEVVVSPVQVEEFNAVSVLEGANIDDVKLPEQVEITYNDGTVNQKNVEWDTKSINLDKPGAYNVNGTLKNTGLTANIEVVVESVTLEKFEAINVFAGSALESVDLPKKVNVTFTDGSAEVKSVEWDTAKLGLNTPGDYVLKGNVSSIPKDASIKVSVKKEYPEQVKLNYEKSTMKTDETLQLMASLTPENTVKNDLIWNSSDNSVAEVNDQGLITAKQEGNATITVETENGLTATASIEVSNRPELDINAYASVTMNNLIKSVSVNATNRDNVDVALEKVEVYEDGNLVTTYTSNELQNNGVSTNIPSYQNWGMTISYKLGIWKNNSYVKLYVKSKGATYEFKDSLE</sequence>
<dbReference type="Proteomes" id="UP000658382">
    <property type="component" value="Unassembled WGS sequence"/>
</dbReference>
<dbReference type="AlphaFoldDB" id="A0A917V0F1"/>
<accession>A0A917V0F1</accession>
<dbReference type="Pfam" id="PF02368">
    <property type="entry name" value="Big_2"/>
    <property type="match status" value="1"/>
</dbReference>
<dbReference type="InterPro" id="IPR003343">
    <property type="entry name" value="Big_2"/>
</dbReference>
<dbReference type="PANTHER" id="PTHR43308">
    <property type="entry name" value="OUTER MEMBRANE PROTEIN ALPHA-RELATED"/>
    <property type="match status" value="1"/>
</dbReference>
<dbReference type="InterPro" id="IPR051465">
    <property type="entry name" value="Cell_Envelope_Struct_Comp"/>
</dbReference>
<dbReference type="InterPro" id="IPR011081">
    <property type="entry name" value="Big_4"/>
</dbReference>
<dbReference type="Gene3D" id="2.60.40.1080">
    <property type="match status" value="1"/>
</dbReference>
<dbReference type="Pfam" id="PF00395">
    <property type="entry name" value="SLH"/>
    <property type="match status" value="1"/>
</dbReference>
<evidence type="ECO:0000313" key="5">
    <source>
        <dbReference type="Proteomes" id="UP000658382"/>
    </source>
</evidence>
<dbReference type="InterPro" id="IPR008964">
    <property type="entry name" value="Invasin/intimin_cell_adhesion"/>
</dbReference>
<feature type="signal peptide" evidence="2">
    <location>
        <begin position="1"/>
        <end position="27"/>
    </location>
</feature>
<dbReference type="SMART" id="SM00635">
    <property type="entry name" value="BID_2"/>
    <property type="match status" value="1"/>
</dbReference>
<evidence type="ECO:0000313" key="4">
    <source>
        <dbReference type="EMBL" id="GGK04690.1"/>
    </source>
</evidence>
<feature type="domain" description="SLH" evidence="3">
    <location>
        <begin position="30"/>
        <end position="90"/>
    </location>
</feature>
<dbReference type="EMBL" id="BMNQ01000055">
    <property type="protein sequence ID" value="GGK04690.1"/>
    <property type="molecule type" value="Genomic_DNA"/>
</dbReference>
<reference evidence="4" key="2">
    <citation type="submission" date="2020-09" db="EMBL/GenBank/DDBJ databases">
        <authorList>
            <person name="Sun Q."/>
            <person name="Ohkuma M."/>
        </authorList>
    </citation>
    <scope>NUCLEOTIDE SEQUENCE</scope>
    <source>
        <strain evidence="4">JCM 12580</strain>
    </source>
</reference>
<dbReference type="PANTHER" id="PTHR43308:SF5">
    <property type="entry name" value="S-LAYER PROTEIN _ PEPTIDOGLYCAN ENDO-BETA-N-ACETYLGLUCOSAMINIDASE"/>
    <property type="match status" value="1"/>
</dbReference>
<comment type="caution">
    <text evidence="4">The sequence shown here is derived from an EMBL/GenBank/DDBJ whole genome shotgun (WGS) entry which is preliminary data.</text>
</comment>
<name>A0A917V0F1_9BACI</name>
<feature type="chain" id="PRO_5037227050" description="SLH domain-containing protein" evidence="2">
    <location>
        <begin position="28"/>
        <end position="626"/>
    </location>
</feature>
<keyword evidence="5" id="KW-1185">Reference proteome</keyword>
<organism evidence="4 5">
    <name type="scientific">Lentibacillus kapialis</name>
    <dbReference type="NCBI Taxonomy" id="340214"/>
    <lineage>
        <taxon>Bacteria</taxon>
        <taxon>Bacillati</taxon>
        <taxon>Bacillota</taxon>
        <taxon>Bacilli</taxon>
        <taxon>Bacillales</taxon>
        <taxon>Bacillaceae</taxon>
        <taxon>Lentibacillus</taxon>
    </lineage>
</organism>
<dbReference type="RefSeq" id="WP_188633811.1">
    <property type="nucleotide sequence ID" value="NZ_BMNQ01000055.1"/>
</dbReference>
<evidence type="ECO:0000259" key="3">
    <source>
        <dbReference type="PROSITE" id="PS51272"/>
    </source>
</evidence>
<evidence type="ECO:0000256" key="2">
    <source>
        <dbReference type="SAM" id="SignalP"/>
    </source>
</evidence>
<evidence type="ECO:0000256" key="1">
    <source>
        <dbReference type="ARBA" id="ARBA00022729"/>
    </source>
</evidence>
<dbReference type="PROSITE" id="PS51272">
    <property type="entry name" value="SLH"/>
    <property type="match status" value="2"/>
</dbReference>
<gene>
    <name evidence="4" type="ORF">GCM10007063_28790</name>
</gene>
<dbReference type="InterPro" id="IPR001119">
    <property type="entry name" value="SLH_dom"/>
</dbReference>
<proteinExistence type="predicted"/>
<keyword evidence="1 2" id="KW-0732">Signal</keyword>
<dbReference type="SUPFAM" id="SSF49373">
    <property type="entry name" value="Invasin/intimin cell-adhesion fragments"/>
    <property type="match status" value="1"/>
</dbReference>